<comment type="caution">
    <text evidence="2">The sequence shown here is derived from an EMBL/GenBank/DDBJ whole genome shotgun (WGS) entry which is preliminary data.</text>
</comment>
<proteinExistence type="predicted"/>
<reference evidence="2" key="1">
    <citation type="journal article" date="2023" name="PhytoFront">
        <title>Draft Genome Resources of Seven Strains of Tilletia horrida, Causal Agent of Kernel Smut of Rice.</title>
        <authorList>
            <person name="Khanal S."/>
            <person name="Antony Babu S."/>
            <person name="Zhou X.G."/>
        </authorList>
    </citation>
    <scope>NUCLEOTIDE SEQUENCE</scope>
    <source>
        <strain evidence="2">TX6</strain>
    </source>
</reference>
<feature type="compositionally biased region" description="Polar residues" evidence="1">
    <location>
        <begin position="19"/>
        <end position="29"/>
    </location>
</feature>
<evidence type="ECO:0000256" key="1">
    <source>
        <dbReference type="SAM" id="MobiDB-lite"/>
    </source>
</evidence>
<dbReference type="AlphaFoldDB" id="A0AAN6GVB6"/>
<keyword evidence="3" id="KW-1185">Reference proteome</keyword>
<gene>
    <name evidence="2" type="ORF">OC846_002057</name>
</gene>
<feature type="region of interest" description="Disordered" evidence="1">
    <location>
        <begin position="1"/>
        <end position="60"/>
    </location>
</feature>
<feature type="compositionally biased region" description="Low complexity" evidence="1">
    <location>
        <begin position="89"/>
        <end position="119"/>
    </location>
</feature>
<dbReference type="Proteomes" id="UP001176517">
    <property type="component" value="Unassembled WGS sequence"/>
</dbReference>
<evidence type="ECO:0000313" key="3">
    <source>
        <dbReference type="Proteomes" id="UP001176517"/>
    </source>
</evidence>
<name>A0AAN6GVB6_9BASI</name>
<feature type="compositionally biased region" description="Polar residues" evidence="1">
    <location>
        <begin position="150"/>
        <end position="163"/>
    </location>
</feature>
<feature type="region of interest" description="Disordered" evidence="1">
    <location>
        <begin position="348"/>
        <end position="392"/>
    </location>
</feature>
<sequence>MSTSVLNLPRPMGPRAVRSSGTLGVSNHQDNAENDAEVSTRGMPQTYHPHKRSAGLPPSRSWPLALASHVDEAVTVKEAKMASWHQYRSPAHSASCSSSSVKTSSDSSGSSCYAGSEAAPSPWHVASNLSSPRFEDSERLEPPSPWEQLTPDTSFMNSTNPGSSLHDRTPPSFQRPTSYQAAVEYMLDESLSLASAANASPATSLLPAATLRAPSMNAGAPIVPLDPSEPGQPSYAGKPRRIPLAEIPLWYADARGEYLRRVKQERRSGLCNVMSPGQAMTQQHILSTNTSHNIPTSEGFPSLAEMTSSSSQSFYMDNNIMTQGTMFEMSSSMAVCDEGVERLFVLADEPRTTAPQSPARKAKSKVQRRKSGLVESGGSTPLRKLCSSRPGR</sequence>
<organism evidence="2 3">
    <name type="scientific">Tilletia horrida</name>
    <dbReference type="NCBI Taxonomy" id="155126"/>
    <lineage>
        <taxon>Eukaryota</taxon>
        <taxon>Fungi</taxon>
        <taxon>Dikarya</taxon>
        <taxon>Basidiomycota</taxon>
        <taxon>Ustilaginomycotina</taxon>
        <taxon>Exobasidiomycetes</taxon>
        <taxon>Tilletiales</taxon>
        <taxon>Tilletiaceae</taxon>
        <taxon>Tilletia</taxon>
    </lineage>
</organism>
<feature type="region of interest" description="Disordered" evidence="1">
    <location>
        <begin position="87"/>
        <end position="175"/>
    </location>
</feature>
<accession>A0AAN6GVB6</accession>
<protein>
    <submittedName>
        <fullName evidence="2">Uncharacterized protein</fullName>
    </submittedName>
</protein>
<dbReference type="EMBL" id="JAPDMZ010000036">
    <property type="protein sequence ID" value="KAK0554581.1"/>
    <property type="molecule type" value="Genomic_DNA"/>
</dbReference>
<feature type="compositionally biased region" description="Basic residues" evidence="1">
    <location>
        <begin position="360"/>
        <end position="371"/>
    </location>
</feature>
<evidence type="ECO:0000313" key="2">
    <source>
        <dbReference type="EMBL" id="KAK0554581.1"/>
    </source>
</evidence>